<gene>
    <name evidence="2" type="ORF">BDD21_2673</name>
</gene>
<dbReference type="EMBL" id="RBXL01000001">
    <property type="protein sequence ID" value="RKT45244.1"/>
    <property type="molecule type" value="Genomic_DNA"/>
</dbReference>
<sequence length="242" mass="26469">MTPSSGNRTSAWLGRGSGGSRGWRCGNDAYRTGRGLGSRRITRCLARCACGAVWAGRARIVRRHRARRRSGRTQVRGPDSRWSDGAAVQHHRDEPQGKDRRDQGALRRADQRSASADQKSQAGHHQARPGDHPGGSRRRAAALAGQASPEVPPAGTSVGTARANAVRPGYRHRAAVLRRPQRLPRAVRPRSPPARYRLRPTGWIAIRPRRASASMRCFVTRARTAACHSARLTSLPATRSRA</sequence>
<dbReference type="AlphaFoldDB" id="A0A495V7H9"/>
<accession>A0A495V7H9</accession>
<keyword evidence="3" id="KW-1185">Reference proteome</keyword>
<name>A0A495V7H9_9GAMM</name>
<feature type="compositionally biased region" description="Polar residues" evidence="1">
    <location>
        <begin position="112"/>
        <end position="123"/>
    </location>
</feature>
<protein>
    <submittedName>
        <fullName evidence="2">Uncharacterized protein</fullName>
    </submittedName>
</protein>
<proteinExistence type="predicted"/>
<evidence type="ECO:0000313" key="2">
    <source>
        <dbReference type="EMBL" id="RKT45244.1"/>
    </source>
</evidence>
<feature type="region of interest" description="Disordered" evidence="1">
    <location>
        <begin position="64"/>
        <end position="194"/>
    </location>
</feature>
<reference evidence="2 3" key="1">
    <citation type="submission" date="2018-10" db="EMBL/GenBank/DDBJ databases">
        <title>Genomic Encyclopedia of Archaeal and Bacterial Type Strains, Phase II (KMG-II): from individual species to whole genera.</title>
        <authorList>
            <person name="Goeker M."/>
        </authorList>
    </citation>
    <scope>NUCLEOTIDE SEQUENCE [LARGE SCALE GENOMIC DNA]</scope>
    <source>
        <strain evidence="2 3">DSM 235</strain>
    </source>
</reference>
<organism evidence="2 3">
    <name type="scientific">Thiocapsa rosea</name>
    <dbReference type="NCBI Taxonomy" id="69360"/>
    <lineage>
        <taxon>Bacteria</taxon>
        <taxon>Pseudomonadati</taxon>
        <taxon>Pseudomonadota</taxon>
        <taxon>Gammaproteobacteria</taxon>
        <taxon>Chromatiales</taxon>
        <taxon>Chromatiaceae</taxon>
        <taxon>Thiocapsa</taxon>
    </lineage>
</organism>
<feature type="region of interest" description="Disordered" evidence="1">
    <location>
        <begin position="1"/>
        <end position="26"/>
    </location>
</feature>
<evidence type="ECO:0000256" key="1">
    <source>
        <dbReference type="SAM" id="MobiDB-lite"/>
    </source>
</evidence>
<evidence type="ECO:0000313" key="3">
    <source>
        <dbReference type="Proteomes" id="UP000274556"/>
    </source>
</evidence>
<feature type="compositionally biased region" description="Basic and acidic residues" evidence="1">
    <location>
        <begin position="90"/>
        <end position="111"/>
    </location>
</feature>
<feature type="compositionally biased region" description="Polar residues" evidence="1">
    <location>
        <begin position="1"/>
        <end position="10"/>
    </location>
</feature>
<dbReference type="Proteomes" id="UP000274556">
    <property type="component" value="Unassembled WGS sequence"/>
</dbReference>
<feature type="compositionally biased region" description="Basic residues" evidence="1">
    <location>
        <begin position="169"/>
        <end position="188"/>
    </location>
</feature>
<comment type="caution">
    <text evidence="2">The sequence shown here is derived from an EMBL/GenBank/DDBJ whole genome shotgun (WGS) entry which is preliminary data.</text>
</comment>